<evidence type="ECO:0000256" key="3">
    <source>
        <dbReference type="ARBA" id="ARBA00022989"/>
    </source>
</evidence>
<evidence type="ECO:0000256" key="5">
    <source>
        <dbReference type="PIRSR" id="PIRSR604254-1"/>
    </source>
</evidence>
<feature type="transmembrane region" description="Helical" evidence="6">
    <location>
        <begin position="175"/>
        <end position="192"/>
    </location>
</feature>
<evidence type="ECO:0000256" key="2">
    <source>
        <dbReference type="ARBA" id="ARBA00022692"/>
    </source>
</evidence>
<dbReference type="GO" id="GO:0016020">
    <property type="term" value="C:membrane"/>
    <property type="evidence" value="ECO:0007669"/>
    <property type="project" value="UniProtKB-SubCell"/>
</dbReference>
<feature type="transmembrane region" description="Helical" evidence="6">
    <location>
        <begin position="51"/>
        <end position="70"/>
    </location>
</feature>
<dbReference type="InterPro" id="IPR004254">
    <property type="entry name" value="AdipoR/HlyIII-related"/>
</dbReference>
<sequence>MSVTSQPARLLSREQAPAYVRRDFILTSYLVGGSYREAALGTLFSLNNETLNAWTTIGGFLFISCLYGYSMVRLPVGAAPFTLFYLSALLHNPVSVACSCFIGVSDAARAFWRLADVMLIFTCAVPRGAAMAWFVFAGQPLLFATYLLAMALDYIYCVASTAVYRRVREIPRRRLVWDIACIILGYTAPLAWQAARELRAQGEVGIAGETLAGVGACLALSAYVCTQHVPERWHPGRYDLFGQSHQVMHVLVVAEFVLEFLFVARMALAATGQV</sequence>
<keyword evidence="5" id="KW-0862">Zinc</keyword>
<dbReference type="GO" id="GO:0009744">
    <property type="term" value="P:response to sucrose"/>
    <property type="evidence" value="ECO:0007669"/>
    <property type="project" value="UniProtKB-ARBA"/>
</dbReference>
<dbReference type="PANTHER" id="PTHR20855:SF136">
    <property type="match status" value="1"/>
</dbReference>
<comment type="subcellular location">
    <subcellularLocation>
        <location evidence="1">Membrane</location>
        <topology evidence="1">Multi-pass membrane protein</topology>
    </subcellularLocation>
</comment>
<organism evidence="7 8">
    <name type="scientific">Elliptochloris bilobata</name>
    <dbReference type="NCBI Taxonomy" id="381761"/>
    <lineage>
        <taxon>Eukaryota</taxon>
        <taxon>Viridiplantae</taxon>
        <taxon>Chlorophyta</taxon>
        <taxon>core chlorophytes</taxon>
        <taxon>Trebouxiophyceae</taxon>
        <taxon>Trebouxiophyceae incertae sedis</taxon>
        <taxon>Elliptochloris clade</taxon>
        <taxon>Elliptochloris</taxon>
    </lineage>
</organism>
<protein>
    <submittedName>
        <fullName evidence="7">Uncharacterized protein</fullName>
    </submittedName>
</protein>
<proteinExistence type="predicted"/>
<evidence type="ECO:0000313" key="8">
    <source>
        <dbReference type="Proteomes" id="UP001445335"/>
    </source>
</evidence>
<keyword evidence="5" id="KW-0479">Metal-binding</keyword>
<dbReference type="GO" id="GO:0038023">
    <property type="term" value="F:signaling receptor activity"/>
    <property type="evidence" value="ECO:0007669"/>
    <property type="project" value="TreeGrafter"/>
</dbReference>
<evidence type="ECO:0000256" key="6">
    <source>
        <dbReference type="SAM" id="Phobius"/>
    </source>
</evidence>
<evidence type="ECO:0000313" key="7">
    <source>
        <dbReference type="EMBL" id="KAK9822996.1"/>
    </source>
</evidence>
<dbReference type="EMBL" id="JALJOU010000081">
    <property type="protein sequence ID" value="KAK9822996.1"/>
    <property type="molecule type" value="Genomic_DNA"/>
</dbReference>
<reference evidence="7 8" key="1">
    <citation type="journal article" date="2024" name="Nat. Commun.">
        <title>Phylogenomics reveals the evolutionary origins of lichenization in chlorophyte algae.</title>
        <authorList>
            <person name="Puginier C."/>
            <person name="Libourel C."/>
            <person name="Otte J."/>
            <person name="Skaloud P."/>
            <person name="Haon M."/>
            <person name="Grisel S."/>
            <person name="Petersen M."/>
            <person name="Berrin J.G."/>
            <person name="Delaux P.M."/>
            <person name="Dal Grande F."/>
            <person name="Keller J."/>
        </authorList>
    </citation>
    <scope>NUCLEOTIDE SEQUENCE [LARGE SCALE GENOMIC DNA]</scope>
    <source>
        <strain evidence="7 8">SAG 245.80</strain>
    </source>
</reference>
<dbReference type="PANTHER" id="PTHR20855">
    <property type="entry name" value="ADIPOR/PROGESTIN RECEPTOR-RELATED"/>
    <property type="match status" value="1"/>
</dbReference>
<dbReference type="GO" id="GO:0046872">
    <property type="term" value="F:metal ion binding"/>
    <property type="evidence" value="ECO:0007669"/>
    <property type="project" value="UniProtKB-KW"/>
</dbReference>
<keyword evidence="8" id="KW-1185">Reference proteome</keyword>
<dbReference type="Proteomes" id="UP001445335">
    <property type="component" value="Unassembled WGS sequence"/>
</dbReference>
<name>A0AAW1QPH0_9CHLO</name>
<evidence type="ECO:0000256" key="4">
    <source>
        <dbReference type="ARBA" id="ARBA00023136"/>
    </source>
</evidence>
<keyword evidence="2 6" id="KW-0812">Transmembrane</keyword>
<feature type="binding site" evidence="5">
    <location>
        <position position="245"/>
    </location>
    <ligand>
        <name>Zn(2+)</name>
        <dbReference type="ChEBI" id="CHEBI:29105"/>
    </ligand>
</feature>
<gene>
    <name evidence="7" type="ORF">WJX81_004054</name>
</gene>
<feature type="transmembrane region" description="Helical" evidence="6">
    <location>
        <begin position="117"/>
        <end position="136"/>
    </location>
</feature>
<feature type="transmembrane region" description="Helical" evidence="6">
    <location>
        <begin position="204"/>
        <end position="226"/>
    </location>
</feature>
<keyword evidence="3 6" id="KW-1133">Transmembrane helix</keyword>
<feature type="transmembrane region" description="Helical" evidence="6">
    <location>
        <begin position="247"/>
        <end position="268"/>
    </location>
</feature>
<feature type="binding site" evidence="5">
    <location>
        <position position="249"/>
    </location>
    <ligand>
        <name>Zn(2+)</name>
        <dbReference type="ChEBI" id="CHEBI:29105"/>
    </ligand>
</feature>
<evidence type="ECO:0000256" key="1">
    <source>
        <dbReference type="ARBA" id="ARBA00004141"/>
    </source>
</evidence>
<keyword evidence="4 6" id="KW-0472">Membrane</keyword>
<dbReference type="Pfam" id="PF03006">
    <property type="entry name" value="HlyIII"/>
    <property type="match status" value="1"/>
</dbReference>
<comment type="caution">
    <text evidence="7">The sequence shown here is derived from an EMBL/GenBank/DDBJ whole genome shotgun (WGS) entry which is preliminary data.</text>
</comment>
<feature type="transmembrane region" description="Helical" evidence="6">
    <location>
        <begin position="142"/>
        <end position="163"/>
    </location>
</feature>
<dbReference type="AlphaFoldDB" id="A0AAW1QPH0"/>
<feature type="transmembrane region" description="Helical" evidence="6">
    <location>
        <begin position="82"/>
        <end position="105"/>
    </location>
</feature>
<accession>A0AAW1QPH0</accession>